<reference evidence="4" key="1">
    <citation type="journal article" date="2019" name="Int. J. Syst. Evol. Microbiol.">
        <title>The Global Catalogue of Microorganisms (GCM) 10K type strain sequencing project: providing services to taxonomists for standard genome sequencing and annotation.</title>
        <authorList>
            <consortium name="The Broad Institute Genomics Platform"/>
            <consortium name="The Broad Institute Genome Sequencing Center for Infectious Disease"/>
            <person name="Wu L."/>
            <person name="Ma J."/>
        </authorList>
    </citation>
    <scope>NUCLEOTIDE SEQUENCE [LARGE SCALE GENOMIC DNA]</scope>
    <source>
        <strain evidence="4">JCM 17440</strain>
    </source>
</reference>
<comment type="caution">
    <text evidence="3">The sequence shown here is derived from an EMBL/GenBank/DDBJ whole genome shotgun (WGS) entry which is preliminary data.</text>
</comment>
<dbReference type="EMBL" id="BAABAS010000003">
    <property type="protein sequence ID" value="GAA4225387.1"/>
    <property type="molecule type" value="Genomic_DNA"/>
</dbReference>
<evidence type="ECO:0000313" key="3">
    <source>
        <dbReference type="EMBL" id="GAA4225387.1"/>
    </source>
</evidence>
<feature type="domain" description="FHA" evidence="2">
    <location>
        <begin position="53"/>
        <end position="104"/>
    </location>
</feature>
<proteinExistence type="predicted"/>
<accession>A0ABP8BTU6</accession>
<evidence type="ECO:0000313" key="4">
    <source>
        <dbReference type="Proteomes" id="UP001501710"/>
    </source>
</evidence>
<dbReference type="InterPro" id="IPR008984">
    <property type="entry name" value="SMAD_FHA_dom_sf"/>
</dbReference>
<dbReference type="Proteomes" id="UP001501710">
    <property type="component" value="Unassembled WGS sequence"/>
</dbReference>
<dbReference type="SUPFAM" id="SSF49879">
    <property type="entry name" value="SMAD/FHA domain"/>
    <property type="match status" value="1"/>
</dbReference>
<sequence>MTTVTRRPQGKVDILPEEIVTLSAGLPAAEPGTLFVKGTNGGMRVSPDARFNVVFGRCLPDVHVCVGADDTRVSRRHGMITREHSRWVLYNLGKLAIRFPGSRLVLGGHRAELPVAYTPLFIVASGREHLLEVRIAAGPVAPGPLDVAELETVDPYGAEVERPNPTDPWDLTDRERLVLVCLAQRYLRQEPWPQPHTWAQVAEEMGRLRPDERWNAKTAARVVTTVRTRLSPYVSGLREEEIPPPIGNALNHNLIDALLVRTRLRTEHLALIGG</sequence>
<name>A0ABP8BTU6_9ACTN</name>
<gene>
    <name evidence="3" type="ORF">GCM10022254_07210</name>
</gene>
<dbReference type="Gene3D" id="2.60.200.20">
    <property type="match status" value="1"/>
</dbReference>
<keyword evidence="4" id="KW-1185">Reference proteome</keyword>
<evidence type="ECO:0000259" key="2">
    <source>
        <dbReference type="PROSITE" id="PS50006"/>
    </source>
</evidence>
<keyword evidence="1" id="KW-0597">Phosphoprotein</keyword>
<dbReference type="InterPro" id="IPR000253">
    <property type="entry name" value="FHA_dom"/>
</dbReference>
<dbReference type="RefSeq" id="WP_344889488.1">
    <property type="nucleotide sequence ID" value="NZ_BAABAS010000003.1"/>
</dbReference>
<organism evidence="3 4">
    <name type="scientific">Actinomadura meridiana</name>
    <dbReference type="NCBI Taxonomy" id="559626"/>
    <lineage>
        <taxon>Bacteria</taxon>
        <taxon>Bacillati</taxon>
        <taxon>Actinomycetota</taxon>
        <taxon>Actinomycetes</taxon>
        <taxon>Streptosporangiales</taxon>
        <taxon>Thermomonosporaceae</taxon>
        <taxon>Actinomadura</taxon>
    </lineage>
</organism>
<evidence type="ECO:0000256" key="1">
    <source>
        <dbReference type="ARBA" id="ARBA00022553"/>
    </source>
</evidence>
<dbReference type="PROSITE" id="PS50006">
    <property type="entry name" value="FHA_DOMAIN"/>
    <property type="match status" value="1"/>
</dbReference>
<protein>
    <recommendedName>
        <fullName evidence="2">FHA domain-containing protein</fullName>
    </recommendedName>
</protein>